<comment type="caution">
    <text evidence="5">The sequence shown here is derived from an EMBL/GenBank/DDBJ whole genome shotgun (WGS) entry which is preliminary data.</text>
</comment>
<dbReference type="Gene3D" id="3.40.309.10">
    <property type="entry name" value="Aldehyde Dehydrogenase, Chain A, domain 2"/>
    <property type="match status" value="1"/>
</dbReference>
<keyword evidence="6" id="KW-1185">Reference proteome</keyword>
<evidence type="ECO:0000256" key="2">
    <source>
        <dbReference type="ARBA" id="ARBA00009986"/>
    </source>
</evidence>
<evidence type="ECO:0000259" key="4">
    <source>
        <dbReference type="Pfam" id="PF00171"/>
    </source>
</evidence>
<dbReference type="InterPro" id="IPR050740">
    <property type="entry name" value="Aldehyde_DH_Superfamily"/>
</dbReference>
<dbReference type="OrthoDB" id="310895at2759"/>
<dbReference type="Gene3D" id="3.40.605.10">
    <property type="entry name" value="Aldehyde Dehydrogenase, Chain A, domain 1"/>
    <property type="match status" value="1"/>
</dbReference>
<keyword evidence="3" id="KW-0560">Oxidoreductase</keyword>
<dbReference type="GeneID" id="81390301"/>
<protein>
    <recommendedName>
        <fullName evidence="4">Aldehyde dehydrogenase domain-containing protein</fullName>
    </recommendedName>
</protein>
<comment type="pathway">
    <text evidence="1">Amino-acid degradation; 4-aminobutanoate degradation.</text>
</comment>
<dbReference type="PANTHER" id="PTHR43353">
    <property type="entry name" value="SUCCINATE-SEMIALDEHYDE DEHYDROGENASE, MITOCHONDRIAL"/>
    <property type="match status" value="1"/>
</dbReference>
<dbReference type="GO" id="GO:0009450">
    <property type="term" value="P:gamma-aminobutyric acid catabolic process"/>
    <property type="evidence" value="ECO:0007669"/>
    <property type="project" value="TreeGrafter"/>
</dbReference>
<sequence>MATQYQLPFQLADSSLVHFDSCVGDKWVGAKSGQRFEVLDPGTDKAWASCPANSADDVPAAAETAHAAFEQYRKVNPRQRAKWLLKWYELTVAARDDLAQIITHETGKPLAEAYGELEYSLGFLWWFTGEAERIHGSVSVPAAPNRRLFTIKQPIGVAAALVPWNFPVAMVLRKVGAALAAGCTIVVKPSPETPVSSLVLAELAQRAGIPAGVFNVLTTDLENTPALSEALCKHPLVKKVTFTGSTRVGKLVATHCAQGLKKLTLELGGNCPFIVFDDANLDQALDQLMTLKWRHAGQACITANRIYVQAGIYDRFAALLKERTAAIVVGHGASAGTTMGPLTTPRGIDKASAQVEDARRRGADVLLGGKPLTSRPGYFFEPTILSGMTADMQISHEESFAPIAALYRFETEDEAVQLANATSMGLASYAFTKNIDRMWRLLENLEAGMIGMNTGNQSAAEAPFGGIKESGYGKESGKEVAVNEYLVTKTGTLTIEGQY</sequence>
<dbReference type="AlphaFoldDB" id="A0A9W9G9S0"/>
<accession>A0A9W9G9S0</accession>
<dbReference type="CDD" id="cd07103">
    <property type="entry name" value="ALDH_F5_SSADH_GabD"/>
    <property type="match status" value="1"/>
</dbReference>
<dbReference type="EMBL" id="JAPMSZ010000001">
    <property type="protein sequence ID" value="KAJ5114790.1"/>
    <property type="molecule type" value="Genomic_DNA"/>
</dbReference>
<evidence type="ECO:0000256" key="3">
    <source>
        <dbReference type="ARBA" id="ARBA00023002"/>
    </source>
</evidence>
<dbReference type="PANTHER" id="PTHR43353:SF7">
    <property type="entry name" value="SUCCINATE SEMIALDEHYDE DEHYDROGENASE (EUROFUNG)"/>
    <property type="match status" value="1"/>
</dbReference>
<comment type="similarity">
    <text evidence="2">Belongs to the aldehyde dehydrogenase family.</text>
</comment>
<feature type="domain" description="Aldehyde dehydrogenase" evidence="4">
    <location>
        <begin position="27"/>
        <end position="490"/>
    </location>
</feature>
<dbReference type="SUPFAM" id="SSF53720">
    <property type="entry name" value="ALDH-like"/>
    <property type="match status" value="1"/>
</dbReference>
<evidence type="ECO:0000313" key="5">
    <source>
        <dbReference type="EMBL" id="KAJ5114790.1"/>
    </source>
</evidence>
<dbReference type="RefSeq" id="XP_056515983.1">
    <property type="nucleotide sequence ID" value="XM_056651133.1"/>
</dbReference>
<reference evidence="5" key="1">
    <citation type="submission" date="2022-11" db="EMBL/GenBank/DDBJ databases">
        <authorList>
            <person name="Petersen C."/>
        </authorList>
    </citation>
    <scope>NUCLEOTIDE SEQUENCE</scope>
    <source>
        <strain evidence="5">IBT 34128</strain>
    </source>
</reference>
<dbReference type="InterPro" id="IPR016162">
    <property type="entry name" value="Ald_DH_N"/>
</dbReference>
<evidence type="ECO:0000313" key="6">
    <source>
        <dbReference type="Proteomes" id="UP001141434"/>
    </source>
</evidence>
<dbReference type="InterPro" id="IPR015590">
    <property type="entry name" value="Aldehyde_DH_dom"/>
</dbReference>
<dbReference type="FunFam" id="3.40.309.10:FF:000004">
    <property type="entry name" value="Succinate-semialdehyde dehydrogenase I"/>
    <property type="match status" value="1"/>
</dbReference>
<dbReference type="InterPro" id="IPR016163">
    <property type="entry name" value="Ald_DH_C"/>
</dbReference>
<dbReference type="Proteomes" id="UP001141434">
    <property type="component" value="Unassembled WGS sequence"/>
</dbReference>
<evidence type="ECO:0000256" key="1">
    <source>
        <dbReference type="ARBA" id="ARBA00005176"/>
    </source>
</evidence>
<dbReference type="FunFam" id="3.40.605.10:FF:000023">
    <property type="entry name" value="Succinate-semialdehyde dehydrogenase (Eurofung)"/>
    <property type="match status" value="1"/>
</dbReference>
<gene>
    <name evidence="5" type="ORF">NUU61_000549</name>
</gene>
<dbReference type="GO" id="GO:0004777">
    <property type="term" value="F:succinate-semialdehyde dehydrogenase (NAD+) activity"/>
    <property type="evidence" value="ECO:0007669"/>
    <property type="project" value="TreeGrafter"/>
</dbReference>
<organism evidence="5 6">
    <name type="scientific">Penicillium alfredii</name>
    <dbReference type="NCBI Taxonomy" id="1506179"/>
    <lineage>
        <taxon>Eukaryota</taxon>
        <taxon>Fungi</taxon>
        <taxon>Dikarya</taxon>
        <taxon>Ascomycota</taxon>
        <taxon>Pezizomycotina</taxon>
        <taxon>Eurotiomycetes</taxon>
        <taxon>Eurotiomycetidae</taxon>
        <taxon>Eurotiales</taxon>
        <taxon>Aspergillaceae</taxon>
        <taxon>Penicillium</taxon>
    </lineage>
</organism>
<proteinExistence type="inferred from homology"/>
<dbReference type="Pfam" id="PF00171">
    <property type="entry name" value="Aldedh"/>
    <property type="match status" value="1"/>
</dbReference>
<dbReference type="InterPro" id="IPR016161">
    <property type="entry name" value="Ald_DH/histidinol_DH"/>
</dbReference>
<dbReference type="GO" id="GO:0005737">
    <property type="term" value="C:cytoplasm"/>
    <property type="evidence" value="ECO:0007669"/>
    <property type="project" value="TreeGrafter"/>
</dbReference>
<reference evidence="5" key="2">
    <citation type="journal article" date="2023" name="IMA Fungus">
        <title>Comparative genomic study of the Penicillium genus elucidates a diverse pangenome and 15 lateral gene transfer events.</title>
        <authorList>
            <person name="Petersen C."/>
            <person name="Sorensen T."/>
            <person name="Nielsen M.R."/>
            <person name="Sondergaard T.E."/>
            <person name="Sorensen J.L."/>
            <person name="Fitzpatrick D.A."/>
            <person name="Frisvad J.C."/>
            <person name="Nielsen K.L."/>
        </authorList>
    </citation>
    <scope>NUCLEOTIDE SEQUENCE</scope>
    <source>
        <strain evidence="5">IBT 34128</strain>
    </source>
</reference>
<name>A0A9W9G9S0_9EURO</name>